<evidence type="ECO:0000313" key="14">
    <source>
        <dbReference type="EMBL" id="THF49523.1"/>
    </source>
</evidence>
<dbReference type="SUPFAM" id="SSF52540">
    <property type="entry name" value="P-loop containing nucleoside triphosphate hydrolases"/>
    <property type="match status" value="1"/>
</dbReference>
<keyword evidence="4 10" id="KW-0812">Transmembrane</keyword>
<dbReference type="GO" id="GO:0016887">
    <property type="term" value="F:ATP hydrolysis activity"/>
    <property type="evidence" value="ECO:0007669"/>
    <property type="project" value="InterPro"/>
</dbReference>
<keyword evidence="2" id="KW-0813">Transport</keyword>
<reference evidence="14 15" key="1">
    <citation type="submission" date="2019-04" db="EMBL/GenBank/DDBJ databases">
        <title>Flavobacterium sp. nov. isolated from construction timber.</title>
        <authorList>
            <person name="Lin S.-Y."/>
            <person name="Chang C.-T."/>
            <person name="Young C.-C."/>
        </authorList>
    </citation>
    <scope>NUCLEOTIDE SEQUENCE [LARGE SCALE GENOMIC DNA]</scope>
    <source>
        <strain evidence="14 15">CC-CTC003</strain>
    </source>
</reference>
<evidence type="ECO:0000256" key="9">
    <source>
        <dbReference type="ARBA" id="ARBA00023136"/>
    </source>
</evidence>
<evidence type="ECO:0000256" key="8">
    <source>
        <dbReference type="ARBA" id="ARBA00022989"/>
    </source>
</evidence>
<accession>A0A4V3W820</accession>
<dbReference type="GO" id="GO:0005524">
    <property type="term" value="F:ATP binding"/>
    <property type="evidence" value="ECO:0007669"/>
    <property type="project" value="UniProtKB-KW"/>
</dbReference>
<dbReference type="PROSITE" id="PS00211">
    <property type="entry name" value="ABC_TRANSPORTER_1"/>
    <property type="match status" value="1"/>
</dbReference>
<evidence type="ECO:0000256" key="6">
    <source>
        <dbReference type="ARBA" id="ARBA00022801"/>
    </source>
</evidence>
<organism evidence="14 15">
    <name type="scientific">Flavobacterium supellecticarium</name>
    <dbReference type="NCBI Taxonomy" id="2565924"/>
    <lineage>
        <taxon>Bacteria</taxon>
        <taxon>Pseudomonadati</taxon>
        <taxon>Bacteroidota</taxon>
        <taxon>Flavobacteriia</taxon>
        <taxon>Flavobacteriales</taxon>
        <taxon>Flavobacteriaceae</taxon>
        <taxon>Flavobacterium</taxon>
    </lineage>
</organism>
<dbReference type="InterPro" id="IPR036640">
    <property type="entry name" value="ABC1_TM_sf"/>
</dbReference>
<dbReference type="CDD" id="cd02418">
    <property type="entry name" value="Peptidase_C39B"/>
    <property type="match status" value="1"/>
</dbReference>
<name>A0A4V3W820_9FLAO</name>
<feature type="transmembrane region" description="Helical" evidence="10">
    <location>
        <begin position="202"/>
        <end position="223"/>
    </location>
</feature>
<dbReference type="InterPro" id="IPR005074">
    <property type="entry name" value="Peptidase_C39"/>
</dbReference>
<dbReference type="Gene3D" id="3.40.50.300">
    <property type="entry name" value="P-loop containing nucleotide triphosphate hydrolases"/>
    <property type="match status" value="1"/>
</dbReference>
<dbReference type="Proteomes" id="UP000307507">
    <property type="component" value="Unassembled WGS sequence"/>
</dbReference>
<evidence type="ECO:0000259" key="12">
    <source>
        <dbReference type="PROSITE" id="PS50929"/>
    </source>
</evidence>
<dbReference type="GO" id="GO:0008233">
    <property type="term" value="F:peptidase activity"/>
    <property type="evidence" value="ECO:0007669"/>
    <property type="project" value="InterPro"/>
</dbReference>
<keyword evidence="7" id="KW-0067">ATP-binding</keyword>
<keyword evidence="3" id="KW-1003">Cell membrane</keyword>
<dbReference type="InterPro" id="IPR039421">
    <property type="entry name" value="Type_1_exporter"/>
</dbReference>
<dbReference type="GO" id="GO:0005886">
    <property type="term" value="C:plasma membrane"/>
    <property type="evidence" value="ECO:0007669"/>
    <property type="project" value="UniProtKB-SubCell"/>
</dbReference>
<keyword evidence="9 10" id="KW-0472">Membrane</keyword>
<comment type="subcellular location">
    <subcellularLocation>
        <location evidence="1">Cell membrane</location>
        <topology evidence="1">Multi-pass membrane protein</topology>
    </subcellularLocation>
</comment>
<dbReference type="SMART" id="SM00382">
    <property type="entry name" value="AAA"/>
    <property type="match status" value="1"/>
</dbReference>
<dbReference type="EMBL" id="SSNZ01000005">
    <property type="protein sequence ID" value="THF49523.1"/>
    <property type="molecule type" value="Genomic_DNA"/>
</dbReference>
<dbReference type="InterPro" id="IPR027417">
    <property type="entry name" value="P-loop_NTPase"/>
</dbReference>
<evidence type="ECO:0000256" key="4">
    <source>
        <dbReference type="ARBA" id="ARBA00022692"/>
    </source>
</evidence>
<evidence type="ECO:0000256" key="5">
    <source>
        <dbReference type="ARBA" id="ARBA00022741"/>
    </source>
</evidence>
<dbReference type="Pfam" id="PF03412">
    <property type="entry name" value="Peptidase_C39"/>
    <property type="match status" value="1"/>
</dbReference>
<protein>
    <submittedName>
        <fullName evidence="14">Peptidase domain-containing ABC transporter</fullName>
    </submittedName>
</protein>
<evidence type="ECO:0000256" key="3">
    <source>
        <dbReference type="ARBA" id="ARBA00022475"/>
    </source>
</evidence>
<dbReference type="GO" id="GO:0015421">
    <property type="term" value="F:ABC-type oligopeptide transporter activity"/>
    <property type="evidence" value="ECO:0007669"/>
    <property type="project" value="TreeGrafter"/>
</dbReference>
<dbReference type="Gene3D" id="1.20.1560.10">
    <property type="entry name" value="ABC transporter type 1, transmembrane domain"/>
    <property type="match status" value="1"/>
</dbReference>
<evidence type="ECO:0000256" key="2">
    <source>
        <dbReference type="ARBA" id="ARBA00022448"/>
    </source>
</evidence>
<dbReference type="PROSITE" id="PS50893">
    <property type="entry name" value="ABC_TRANSPORTER_2"/>
    <property type="match status" value="1"/>
</dbReference>
<keyword evidence="15" id="KW-1185">Reference proteome</keyword>
<evidence type="ECO:0000256" key="1">
    <source>
        <dbReference type="ARBA" id="ARBA00004651"/>
    </source>
</evidence>
<dbReference type="Pfam" id="PF00664">
    <property type="entry name" value="ABC_membrane"/>
    <property type="match status" value="1"/>
</dbReference>
<dbReference type="PROSITE" id="PS50990">
    <property type="entry name" value="PEPTIDASE_C39"/>
    <property type="match status" value="1"/>
</dbReference>
<feature type="transmembrane region" description="Helical" evidence="10">
    <location>
        <begin position="305"/>
        <end position="323"/>
    </location>
</feature>
<dbReference type="InterPro" id="IPR003439">
    <property type="entry name" value="ABC_transporter-like_ATP-bd"/>
</dbReference>
<dbReference type="PANTHER" id="PTHR43394">
    <property type="entry name" value="ATP-DEPENDENT PERMEASE MDL1, MITOCHONDRIAL"/>
    <property type="match status" value="1"/>
</dbReference>
<dbReference type="PANTHER" id="PTHR43394:SF1">
    <property type="entry name" value="ATP-BINDING CASSETTE SUB-FAMILY B MEMBER 10, MITOCHONDRIAL"/>
    <property type="match status" value="1"/>
</dbReference>
<dbReference type="FunFam" id="3.40.50.300:FF:000221">
    <property type="entry name" value="Multidrug ABC transporter ATP-binding protein"/>
    <property type="match status" value="1"/>
</dbReference>
<evidence type="ECO:0000313" key="15">
    <source>
        <dbReference type="Proteomes" id="UP000307507"/>
    </source>
</evidence>
<dbReference type="GO" id="GO:0006508">
    <property type="term" value="P:proteolysis"/>
    <property type="evidence" value="ECO:0007669"/>
    <property type="project" value="InterPro"/>
</dbReference>
<dbReference type="OrthoDB" id="9760358at2"/>
<dbReference type="SUPFAM" id="SSF90123">
    <property type="entry name" value="ABC transporter transmembrane region"/>
    <property type="match status" value="1"/>
</dbReference>
<evidence type="ECO:0000256" key="10">
    <source>
        <dbReference type="SAM" id="Phobius"/>
    </source>
</evidence>
<dbReference type="InterPro" id="IPR011527">
    <property type="entry name" value="ABC1_TM_dom"/>
</dbReference>
<dbReference type="PROSITE" id="PS50929">
    <property type="entry name" value="ABC_TM1F"/>
    <property type="match status" value="1"/>
</dbReference>
<dbReference type="Gene3D" id="3.90.70.10">
    <property type="entry name" value="Cysteine proteinases"/>
    <property type="match status" value="1"/>
</dbReference>
<dbReference type="CDD" id="cd18570">
    <property type="entry name" value="ABC_6TM_PCAT1_LagD_like"/>
    <property type="match status" value="1"/>
</dbReference>
<feature type="domain" description="ABC transmembrane type-1" evidence="12">
    <location>
        <begin position="167"/>
        <end position="448"/>
    </location>
</feature>
<feature type="domain" description="ABC transporter" evidence="11">
    <location>
        <begin position="481"/>
        <end position="716"/>
    </location>
</feature>
<feature type="transmembrane region" description="Helical" evidence="10">
    <location>
        <begin position="275"/>
        <end position="299"/>
    </location>
</feature>
<keyword evidence="5" id="KW-0547">Nucleotide-binding</keyword>
<dbReference type="InterPro" id="IPR003593">
    <property type="entry name" value="AAA+_ATPase"/>
</dbReference>
<evidence type="ECO:0000259" key="13">
    <source>
        <dbReference type="PROSITE" id="PS50990"/>
    </source>
</evidence>
<dbReference type="AlphaFoldDB" id="A0A4V3W820"/>
<feature type="domain" description="Peptidase C39" evidence="13">
    <location>
        <begin position="8"/>
        <end position="135"/>
    </location>
</feature>
<feature type="transmembrane region" description="Helical" evidence="10">
    <location>
        <begin position="164"/>
        <end position="187"/>
    </location>
</feature>
<dbReference type="RefSeq" id="WP_136403528.1">
    <property type="nucleotide sequence ID" value="NZ_SSNZ01000005.1"/>
</dbReference>
<feature type="transmembrane region" description="Helical" evidence="10">
    <location>
        <begin position="395"/>
        <end position="413"/>
    </location>
</feature>
<dbReference type="Pfam" id="PF00005">
    <property type="entry name" value="ABC_tran"/>
    <property type="match status" value="1"/>
</dbReference>
<dbReference type="InterPro" id="IPR017871">
    <property type="entry name" value="ABC_transporter-like_CS"/>
</dbReference>
<gene>
    <name evidence="14" type="ORF">E6C50_12310</name>
</gene>
<proteinExistence type="predicted"/>
<evidence type="ECO:0000259" key="11">
    <source>
        <dbReference type="PROSITE" id="PS50893"/>
    </source>
</evidence>
<keyword evidence="8 10" id="KW-1133">Transmembrane helix</keyword>
<keyword evidence="6" id="KW-0378">Hydrolase</keyword>
<sequence>MSKIAIKQHDFSDCGATCLASVAEHYNLSLPIARIRQYASTSQKGTTLLGLREAAIKLGFLAKGVKASFDSIKDIPLPAIAHVIIKHEEHEFPHYVVIYKVTDKYIQIMDPASGKIERKSHGEFKEMSTEYFLILIPDEDIFKERNEKISNLKRITFLLKPHKYILIQAFIGAVIYTLLGFSMSIYVEKITDFVLVSGNKSLLNLMSVIVLGCILLQFTFGALKDFFLLKTSQQLDSRLILGYYKHLFTMPQKFFDTMRIGEIMSRIGDAVKIRLLINETALSVSVNILIVIFSFIFMYTYYWKLALIVSLIIPVYVIIYFIVNNLNKKAERQVMEKNAMLEAQLVESIKNIGTIKRLSLEDFSKNKTELRFIDLLKSIYTSGINSIFSRVSTEFVSRIFTVILLWAGTHYAIDGQITPGELFSFYSVIGYFTGPASQLIGTNVQIQNAMIAADRLFGIMDLDTEKTEATINLNKNNLGDIEFKNVDFSYEIGRSTFKELNLKIQKGKFTAIVGESGSGKSTIASLIQNIYHPTDGKISVGNYDLKYIAKDSINKLITTVPQNVELFDGSIISNIAIGDQNPDMERIIEVSKKVGAYDFIESLPNGFDTYLGEFGANLSGGERQRIAFARALYKDPEVIILDEATSALDSESELVIKRLIDDLSKQGKTIIVIAHKLHSIKNADIIMAFKKGELIENGTHDDLLNQKGYYYKMWQNNLN</sequence>
<evidence type="ECO:0000256" key="7">
    <source>
        <dbReference type="ARBA" id="ARBA00022840"/>
    </source>
</evidence>
<comment type="caution">
    <text evidence="14">The sequence shown here is derived from an EMBL/GenBank/DDBJ whole genome shotgun (WGS) entry which is preliminary data.</text>
</comment>